<accession>A0A381V069</accession>
<sequence length="138" mass="16284">MANRFIDNGNGTITDNELNLIWRKTDSFQDTQKWMNWFKGQDYVEIANLEKLAGFDNWRYPKQEEAWSLFDLKFKNTDKYGDEIYLPSIFEPGSAGTTWTNEEKDSSALVVQYEDGMKVWPSKYAHLNMAYRMVQEIN</sequence>
<name>A0A381V069_9ZZZZ</name>
<evidence type="ECO:0000259" key="1">
    <source>
        <dbReference type="Pfam" id="PF07603"/>
    </source>
</evidence>
<protein>
    <recommendedName>
        <fullName evidence="1">Lcl C-terminal domain-containing protein</fullName>
    </recommendedName>
</protein>
<organism evidence="2">
    <name type="scientific">marine metagenome</name>
    <dbReference type="NCBI Taxonomy" id="408172"/>
    <lineage>
        <taxon>unclassified sequences</taxon>
        <taxon>metagenomes</taxon>
        <taxon>ecological metagenomes</taxon>
    </lineage>
</organism>
<dbReference type="Pfam" id="PF07603">
    <property type="entry name" value="Lcl_C"/>
    <property type="match status" value="1"/>
</dbReference>
<dbReference type="EMBL" id="UINC01007386">
    <property type="protein sequence ID" value="SVA33027.1"/>
    <property type="molecule type" value="Genomic_DNA"/>
</dbReference>
<dbReference type="AlphaFoldDB" id="A0A381V069"/>
<feature type="domain" description="Lcl C-terminal" evidence="1">
    <location>
        <begin position="11"/>
        <end position="134"/>
    </location>
</feature>
<gene>
    <name evidence="2" type="ORF">METZ01_LOCUS85881</name>
</gene>
<reference evidence="2" key="1">
    <citation type="submission" date="2018-05" db="EMBL/GenBank/DDBJ databases">
        <authorList>
            <person name="Lanie J.A."/>
            <person name="Ng W.-L."/>
            <person name="Kazmierczak K.M."/>
            <person name="Andrzejewski T.M."/>
            <person name="Davidsen T.M."/>
            <person name="Wayne K.J."/>
            <person name="Tettelin H."/>
            <person name="Glass J.I."/>
            <person name="Rusch D."/>
            <person name="Podicherti R."/>
            <person name="Tsui H.-C.T."/>
            <person name="Winkler M.E."/>
        </authorList>
    </citation>
    <scope>NUCLEOTIDE SEQUENCE</scope>
</reference>
<evidence type="ECO:0000313" key="2">
    <source>
        <dbReference type="EMBL" id="SVA33027.1"/>
    </source>
</evidence>
<proteinExistence type="predicted"/>
<dbReference type="InterPro" id="IPR011460">
    <property type="entry name" value="Lcl_C"/>
</dbReference>